<evidence type="ECO:0000259" key="5">
    <source>
        <dbReference type="Pfam" id="PF13966"/>
    </source>
</evidence>
<dbReference type="PANTHER" id="PTHR11439">
    <property type="entry name" value="GAG-POL-RELATED RETROTRANSPOSON"/>
    <property type="match status" value="1"/>
</dbReference>
<reference evidence="8" key="2">
    <citation type="submission" date="2022-01" db="EMBL/GenBank/DDBJ databases">
        <authorList>
            <person name="Yamashiro T."/>
            <person name="Shiraishi A."/>
            <person name="Satake H."/>
            <person name="Nakayama K."/>
        </authorList>
    </citation>
    <scope>NUCLEOTIDE SEQUENCE</scope>
</reference>
<evidence type="ECO:0000259" key="4">
    <source>
        <dbReference type="Pfam" id="PF07727"/>
    </source>
</evidence>
<dbReference type="InterPro" id="IPR000477">
    <property type="entry name" value="RT_dom"/>
</dbReference>
<dbReference type="EMBL" id="BQNB010014957">
    <property type="protein sequence ID" value="GJT34372.1"/>
    <property type="molecule type" value="Genomic_DNA"/>
</dbReference>
<dbReference type="Pfam" id="PF13966">
    <property type="entry name" value="zf-RVT"/>
    <property type="match status" value="1"/>
</dbReference>
<dbReference type="InterPro" id="IPR054722">
    <property type="entry name" value="PolX-like_BBD"/>
</dbReference>
<feature type="domain" description="Retrovirus-related Pol polyprotein from transposon TNT 1-94-like beta-barrel" evidence="6">
    <location>
        <begin position="197"/>
        <end position="251"/>
    </location>
</feature>
<keyword evidence="1" id="KW-0645">Protease</keyword>
<evidence type="ECO:0000259" key="6">
    <source>
        <dbReference type="Pfam" id="PF22936"/>
    </source>
</evidence>
<dbReference type="CDD" id="cd01650">
    <property type="entry name" value="RT_nLTR_like"/>
    <property type="match status" value="1"/>
</dbReference>
<dbReference type="InterPro" id="IPR013103">
    <property type="entry name" value="RVT_2"/>
</dbReference>
<organism evidence="8 9">
    <name type="scientific">Tanacetum coccineum</name>
    <dbReference type="NCBI Taxonomy" id="301880"/>
    <lineage>
        <taxon>Eukaryota</taxon>
        <taxon>Viridiplantae</taxon>
        <taxon>Streptophyta</taxon>
        <taxon>Embryophyta</taxon>
        <taxon>Tracheophyta</taxon>
        <taxon>Spermatophyta</taxon>
        <taxon>Magnoliopsida</taxon>
        <taxon>eudicotyledons</taxon>
        <taxon>Gunneridae</taxon>
        <taxon>Pentapetalae</taxon>
        <taxon>asterids</taxon>
        <taxon>campanulids</taxon>
        <taxon>Asterales</taxon>
        <taxon>Asteraceae</taxon>
        <taxon>Asteroideae</taxon>
        <taxon>Anthemideae</taxon>
        <taxon>Anthemidinae</taxon>
        <taxon>Tanacetum</taxon>
    </lineage>
</organism>
<dbReference type="Pfam" id="PF07727">
    <property type="entry name" value="RVT_2"/>
    <property type="match status" value="1"/>
</dbReference>
<protein>
    <submittedName>
        <fullName evidence="8">Retrotransposon protein, putative, ty1-copia subclass</fullName>
    </submittedName>
</protein>
<dbReference type="Proteomes" id="UP001151760">
    <property type="component" value="Unassembled WGS sequence"/>
</dbReference>
<keyword evidence="1" id="KW-0378">Hydrolase</keyword>
<feature type="compositionally biased region" description="Acidic residues" evidence="2">
    <location>
        <begin position="472"/>
        <end position="486"/>
    </location>
</feature>
<feature type="domain" description="Retroviral polymerase SH3-like" evidence="7">
    <location>
        <begin position="382"/>
        <end position="443"/>
    </location>
</feature>
<sequence>MRALLIQHGCEAALEVLPADMEAEAKAELNKKAHSAVILCLGNKVLREVTGETTAAGVWTKLETLYMTKSLANKLYLKKKLYTFYMPVGRKISEHIDEFNKIVLDLANIEVKFEDEDLALLLLTSLPASYEHFVDTLLYGREALTLEDVMALIKIQRKSQKGYAKKDEQPSSSGSTYDDSEVMMVMSTQAQALLDLIMDSGCSYHMTPRLDILFDFLERDGGSVQLGDNRECKIREGFTIKMQSGKVKVINGSRVVLSGTRRDNCVYSLDGHAMAGVEKSKVVWQGDSSKARFFVEELCLLECPSGSRRFGVGRHTYSGVEGMGLYPQAQTRSIWKVQRVEAVSRESDWEGRSPSTAIEKKTPMEMWSGHPSDYGMLRIFGCVAYPHDKQGKLEPRAIKCVLLGYPEGVKGYRLYRLDNESPKIVTSRNVVFNESVMYKDTLKDSGVGDKSVEELQVEVELQRLNNHTHEEDQIDQEDGNDEDAGDQETNQPPVYIPEEEILMNHCTFTGGCCLCKGIEGVQKPRYKARLVARGFTQGQLEQLDVKTAFLHGNLEEVIYMKQPPGYEQGNKVCLLKKSLYGLKQSPRQWYRRFDEYMLSNGFKRSSYDSCVYYRSYAPGEYIYLLLYVDDMLIACKSKAEIGSTKSLLKKEFDMKELGEAKKILDNGKSVKMSLGGHFNLLLKDCPVKDCDVERMSKVSYANAVGSLMYLMVCTRPDIAYAVSVVSRYLANTGKNHWEAVKWILKYLRGTTNVGLVNGTNRGNHVDVIGFVDSDYAKDLDKGSSITGYAFLVQGCVVSWKATLQHVVALSTIEAEYMALTEAVKEAIWLRGLLEELGVELNTVTVNCDNQGAIHLSRNHVFHERTKHINLRYHFIKEVLEAKTVKVQKVGTEHNAADALTKVAWSKEANKRSNDRKINIQQNLSEVDKLIDQGKSNDEILIKRITLLNDLQELNNRNAMEISQKAKIRWFIEGDENSKYFHESKMNFFTHFKKQFSPIQAPSICFDFTFLTRLSSNQVQDLEHPVTYEEVKRVFWDCGTNKSPRPDGFSFEFYRKYWTTIDDDVFQAVRDFFVNGHFRRGCNSSFIALIPKIQDAKFVNNFRPISLIGSVYKIVAKILDNRLCLVLPYLISDVQSDFVANRQNLDGPFILNELLSLCKFKKLNGMIFKVDFKKAFDSVKWDYLDETLKAFGFGLKWRNWISSCLNNAMGSMLINGSPTLEFQFHKSLKQGLKINLHKSKLMGISVSSNVVAAFLGVKVGSNVKLAWIGWNMVLTSKKNGGLGVSSFFAHNRALLFKWVWRFLTDGSSLWTRFIKAIFGNKGALDTHKLIPRRSPWQDVILAIHSLQSKGEVALKVLYKRLYALEMCKSISVAEKMGHPSLSHAFRRMPRDRWCWSLEGSQEFSVKSSRILIDNTILPKAEVPTRWLRVVPIKVNVHAWRVCLDKLPTRANLSLRGMDISSIACPLCNSAVESTSHIFFACPLARQVWRKFLIWWELEDVAFNSYNEWLN</sequence>
<feature type="region of interest" description="Disordered" evidence="2">
    <location>
        <begin position="464"/>
        <end position="492"/>
    </location>
</feature>
<dbReference type="SUPFAM" id="SSF56672">
    <property type="entry name" value="DNA/RNA polymerases"/>
    <property type="match status" value="1"/>
</dbReference>
<proteinExistence type="predicted"/>
<keyword evidence="9" id="KW-1185">Reference proteome</keyword>
<dbReference type="Pfam" id="PF22936">
    <property type="entry name" value="Pol_BBD"/>
    <property type="match status" value="1"/>
</dbReference>
<dbReference type="Pfam" id="PF14223">
    <property type="entry name" value="Retrotran_gag_2"/>
    <property type="match status" value="1"/>
</dbReference>
<evidence type="ECO:0000313" key="8">
    <source>
        <dbReference type="EMBL" id="GJT34372.1"/>
    </source>
</evidence>
<keyword evidence="1" id="KW-0064">Aspartyl protease</keyword>
<name>A0ABQ5D6A1_9ASTR</name>
<dbReference type="Pfam" id="PF25597">
    <property type="entry name" value="SH3_retrovirus"/>
    <property type="match status" value="1"/>
</dbReference>
<dbReference type="InterPro" id="IPR043502">
    <property type="entry name" value="DNA/RNA_pol_sf"/>
</dbReference>
<evidence type="ECO:0000256" key="1">
    <source>
        <dbReference type="ARBA" id="ARBA00022750"/>
    </source>
</evidence>
<evidence type="ECO:0000259" key="7">
    <source>
        <dbReference type="Pfam" id="PF25597"/>
    </source>
</evidence>
<feature type="domain" description="Reverse transcriptase zinc-binding" evidence="5">
    <location>
        <begin position="1419"/>
        <end position="1487"/>
    </location>
</feature>
<accession>A0ABQ5D6A1</accession>
<dbReference type="PANTHER" id="PTHR11439:SF491">
    <property type="entry name" value="INTEGRASE CATALYTIC DOMAIN-CONTAINING PROTEIN"/>
    <property type="match status" value="1"/>
</dbReference>
<dbReference type="InterPro" id="IPR057670">
    <property type="entry name" value="SH3_retrovirus"/>
</dbReference>
<dbReference type="CDD" id="cd09272">
    <property type="entry name" value="RNase_HI_RT_Ty1"/>
    <property type="match status" value="1"/>
</dbReference>
<dbReference type="Pfam" id="PF00078">
    <property type="entry name" value="RVT_1"/>
    <property type="match status" value="1"/>
</dbReference>
<evidence type="ECO:0000259" key="3">
    <source>
        <dbReference type="Pfam" id="PF00078"/>
    </source>
</evidence>
<evidence type="ECO:0000313" key="9">
    <source>
        <dbReference type="Proteomes" id="UP001151760"/>
    </source>
</evidence>
<feature type="domain" description="Reverse transcriptase" evidence="3">
    <location>
        <begin position="1093"/>
        <end position="1233"/>
    </location>
</feature>
<comment type="caution">
    <text evidence="8">The sequence shown here is derived from an EMBL/GenBank/DDBJ whole genome shotgun (WGS) entry which is preliminary data.</text>
</comment>
<feature type="domain" description="Reverse transcriptase Ty1/copia-type" evidence="4">
    <location>
        <begin position="541"/>
        <end position="664"/>
    </location>
</feature>
<dbReference type="InterPro" id="IPR026960">
    <property type="entry name" value="RVT-Znf"/>
</dbReference>
<reference evidence="8" key="1">
    <citation type="journal article" date="2022" name="Int. J. Mol. Sci.">
        <title>Draft Genome of Tanacetum Coccineum: Genomic Comparison of Closely Related Tanacetum-Family Plants.</title>
        <authorList>
            <person name="Yamashiro T."/>
            <person name="Shiraishi A."/>
            <person name="Nakayama K."/>
            <person name="Satake H."/>
        </authorList>
    </citation>
    <scope>NUCLEOTIDE SEQUENCE</scope>
</reference>
<gene>
    <name evidence="8" type="ORF">Tco_0924791</name>
</gene>
<evidence type="ECO:0000256" key="2">
    <source>
        <dbReference type="SAM" id="MobiDB-lite"/>
    </source>
</evidence>